<evidence type="ECO:0000313" key="3">
    <source>
        <dbReference type="Proteomes" id="UP000053370"/>
    </source>
</evidence>
<feature type="transmembrane region" description="Helical" evidence="1">
    <location>
        <begin position="36"/>
        <end position="52"/>
    </location>
</feature>
<evidence type="ECO:0008006" key="4">
    <source>
        <dbReference type="Google" id="ProtNLM"/>
    </source>
</evidence>
<reference evidence="2" key="1">
    <citation type="journal article" date="2015" name="Genome Announc.">
        <title>Draft Genome Sequence of Anaerolineae Strain TC1, a Novel Isolate from a Methanogenic Wastewater Treatment System.</title>
        <authorList>
            <person name="Matsuura N."/>
            <person name="Tourlousse D.M."/>
            <person name="Sun L."/>
            <person name="Toyonaga M."/>
            <person name="Kuroda K."/>
            <person name="Ohashi A."/>
            <person name="Cruz R."/>
            <person name="Yamaguchi T."/>
            <person name="Sekiguchi Y."/>
        </authorList>
    </citation>
    <scope>NUCLEOTIDE SEQUENCE [LARGE SCALE GENOMIC DNA]</scope>
    <source>
        <strain evidence="2">TC1</strain>
    </source>
</reference>
<keyword evidence="3" id="KW-1185">Reference proteome</keyword>
<sequence>MAICPECNKQELKEGESLCPHCANKKTNFWAKTGEVAVTVVTVAASIIYAIITKKSPPKV</sequence>
<proteinExistence type="predicted"/>
<gene>
    <name evidence="2" type="ORF">ATC1_13860</name>
</gene>
<protein>
    <recommendedName>
        <fullName evidence="4">Zinc ribbon domain-containing protein</fullName>
    </recommendedName>
</protein>
<organism evidence="2">
    <name type="scientific">Flexilinea flocculi</name>
    <dbReference type="NCBI Taxonomy" id="1678840"/>
    <lineage>
        <taxon>Bacteria</taxon>
        <taxon>Bacillati</taxon>
        <taxon>Chloroflexota</taxon>
        <taxon>Anaerolineae</taxon>
        <taxon>Anaerolineales</taxon>
        <taxon>Anaerolineaceae</taxon>
        <taxon>Flexilinea</taxon>
    </lineage>
</organism>
<evidence type="ECO:0000313" key="2">
    <source>
        <dbReference type="EMBL" id="GAP40878.1"/>
    </source>
</evidence>
<name>A0A0S7BSW1_9CHLR</name>
<dbReference type="EMBL" id="DF968181">
    <property type="protein sequence ID" value="GAP40878.1"/>
    <property type="molecule type" value="Genomic_DNA"/>
</dbReference>
<evidence type="ECO:0000256" key="1">
    <source>
        <dbReference type="SAM" id="Phobius"/>
    </source>
</evidence>
<accession>A0A0S7BSW1</accession>
<dbReference type="AlphaFoldDB" id="A0A0S7BSW1"/>
<keyword evidence="1" id="KW-0472">Membrane</keyword>
<keyword evidence="1" id="KW-0812">Transmembrane</keyword>
<dbReference type="STRING" id="1678840.ATC1_13860"/>
<keyword evidence="1" id="KW-1133">Transmembrane helix</keyword>
<dbReference type="Proteomes" id="UP000053370">
    <property type="component" value="Unassembled WGS sequence"/>
</dbReference>